<comment type="caution">
    <text evidence="8">The sequence shown here is derived from an EMBL/GenBank/DDBJ whole genome shotgun (WGS) entry which is preliminary data.</text>
</comment>
<dbReference type="PANTHER" id="PTHR30250">
    <property type="entry name" value="PST FAMILY PREDICTED COLANIC ACID TRANSPORTER"/>
    <property type="match status" value="1"/>
</dbReference>
<evidence type="ECO:0008006" key="10">
    <source>
        <dbReference type="Google" id="ProtNLM"/>
    </source>
</evidence>
<feature type="transmembrane region" description="Helical" evidence="7">
    <location>
        <begin position="103"/>
        <end position="128"/>
    </location>
</feature>
<keyword evidence="4 7" id="KW-0812">Transmembrane</keyword>
<organism evidence="8 9">
    <name type="scientific">Roseiconus lacunae</name>
    <dbReference type="NCBI Taxonomy" id="2605694"/>
    <lineage>
        <taxon>Bacteria</taxon>
        <taxon>Pseudomonadati</taxon>
        <taxon>Planctomycetota</taxon>
        <taxon>Planctomycetia</taxon>
        <taxon>Pirellulales</taxon>
        <taxon>Pirellulaceae</taxon>
        <taxon>Roseiconus</taxon>
    </lineage>
</organism>
<dbReference type="EMBL" id="JASZZN010000007">
    <property type="protein sequence ID" value="MDM4016065.1"/>
    <property type="molecule type" value="Genomic_DNA"/>
</dbReference>
<feature type="transmembrane region" description="Helical" evidence="7">
    <location>
        <begin position="48"/>
        <end position="68"/>
    </location>
</feature>
<comment type="subcellular location">
    <subcellularLocation>
        <location evidence="1">Cell membrane</location>
        <topology evidence="1">Multi-pass membrane protein</topology>
    </subcellularLocation>
</comment>
<evidence type="ECO:0000256" key="1">
    <source>
        <dbReference type="ARBA" id="ARBA00004651"/>
    </source>
</evidence>
<reference evidence="8 9" key="1">
    <citation type="submission" date="2023-06" db="EMBL/GenBank/DDBJ databases">
        <title>Roseiconus lacunae JC819 isolated from Gulf of Mannar region, Tamil Nadu.</title>
        <authorList>
            <person name="Pk S."/>
            <person name="Ch S."/>
            <person name="Ch V.R."/>
        </authorList>
    </citation>
    <scope>NUCLEOTIDE SEQUENCE [LARGE SCALE GENOMIC DNA]</scope>
    <source>
        <strain evidence="8 9">JC819</strain>
    </source>
</reference>
<gene>
    <name evidence="8" type="ORF">QTN89_11525</name>
</gene>
<feature type="transmembrane region" description="Helical" evidence="7">
    <location>
        <begin position="175"/>
        <end position="198"/>
    </location>
</feature>
<feature type="transmembrane region" description="Helical" evidence="7">
    <location>
        <begin position="21"/>
        <end position="42"/>
    </location>
</feature>
<protein>
    <recommendedName>
        <fullName evidence="10">Polysaccharide biosynthesis protein</fullName>
    </recommendedName>
</protein>
<evidence type="ECO:0000313" key="9">
    <source>
        <dbReference type="Proteomes" id="UP001239462"/>
    </source>
</evidence>
<feature type="transmembrane region" description="Helical" evidence="7">
    <location>
        <begin position="327"/>
        <end position="346"/>
    </location>
</feature>
<evidence type="ECO:0000256" key="7">
    <source>
        <dbReference type="SAM" id="Phobius"/>
    </source>
</evidence>
<feature type="transmembrane region" description="Helical" evidence="7">
    <location>
        <begin position="277"/>
        <end position="295"/>
    </location>
</feature>
<evidence type="ECO:0000256" key="2">
    <source>
        <dbReference type="ARBA" id="ARBA00007430"/>
    </source>
</evidence>
<keyword evidence="6 7" id="KW-0472">Membrane</keyword>
<accession>A0ABT7PHV1</accession>
<keyword evidence="3" id="KW-1003">Cell membrane</keyword>
<dbReference type="Proteomes" id="UP001239462">
    <property type="component" value="Unassembled WGS sequence"/>
</dbReference>
<evidence type="ECO:0000256" key="4">
    <source>
        <dbReference type="ARBA" id="ARBA00022692"/>
    </source>
</evidence>
<name>A0ABT7PHV1_9BACT</name>
<dbReference type="InterPro" id="IPR050833">
    <property type="entry name" value="Poly_Biosynth_Transport"/>
</dbReference>
<evidence type="ECO:0000256" key="3">
    <source>
        <dbReference type="ARBA" id="ARBA00022475"/>
    </source>
</evidence>
<feature type="transmembrane region" description="Helical" evidence="7">
    <location>
        <begin position="140"/>
        <end position="163"/>
    </location>
</feature>
<dbReference type="PANTHER" id="PTHR30250:SF10">
    <property type="entry name" value="LIPOPOLYSACCHARIDE BIOSYNTHESIS PROTEIN WZXC"/>
    <property type="match status" value="1"/>
</dbReference>
<feature type="transmembrane region" description="Helical" evidence="7">
    <location>
        <begin position="416"/>
        <end position="437"/>
    </location>
</feature>
<keyword evidence="9" id="KW-1185">Reference proteome</keyword>
<dbReference type="RefSeq" id="WP_289163665.1">
    <property type="nucleotide sequence ID" value="NZ_JASZZN010000007.1"/>
</dbReference>
<evidence type="ECO:0000256" key="6">
    <source>
        <dbReference type="ARBA" id="ARBA00023136"/>
    </source>
</evidence>
<feature type="transmembrane region" description="Helical" evidence="7">
    <location>
        <begin position="392"/>
        <end position="410"/>
    </location>
</feature>
<keyword evidence="5 7" id="KW-1133">Transmembrane helix</keyword>
<sequence>MNATRRLLQRFGVNRAVSYAMAARIWQIPSGVLTTLLIAVGLEPDQQGVYFLILTVTGMQALADAGLINTILHAVSHEIAHARFDRRHFFHAPKRARQRLSGIMRFAIAWFAVAALLLCIGGSTFGYVMLSRQGLLGTAFAPLLVAIVLGSLTLALAPLVGILEGGSQIQVVNRYRLGQVVTGSVVVWACLLLGAGLWTAAAAVAVQLVWEVVLIAGKYRGFFLQLTRTPSSEFRWRDEIWPLQWRIGVQSIARYLAFFPIYPALFDTQGPAVAGRYGMTWQIFSNLLMVSYVFVRSKAPDFGRLIAEGRRQTSVTLFRQVTHGSTVVLIGLVSAFCIAIAVLNSLPFDLTKQFASRFLTIGQCAAFAFAVIPIHLTQCFSMYIRSQRFDPIWRVNLPTCLTLAVLGYLAAGSGRITTIAIAILVVYSFATIALATMSRWYDRHFRQLDQRENC</sequence>
<comment type="similarity">
    <text evidence="2">Belongs to the polysaccharide synthase family.</text>
</comment>
<feature type="transmembrane region" description="Helical" evidence="7">
    <location>
        <begin position="358"/>
        <end position="380"/>
    </location>
</feature>
<evidence type="ECO:0000256" key="5">
    <source>
        <dbReference type="ARBA" id="ARBA00022989"/>
    </source>
</evidence>
<proteinExistence type="inferred from homology"/>
<evidence type="ECO:0000313" key="8">
    <source>
        <dbReference type="EMBL" id="MDM4016065.1"/>
    </source>
</evidence>